<comment type="catalytic activity">
    <reaction evidence="12 13">
        <text>a 2'-deoxyribonucleoside 5'-diphosphate + [thioredoxin]-disulfide + H2O = a ribonucleoside 5'-diphosphate + [thioredoxin]-dithiol</text>
        <dbReference type="Rhea" id="RHEA:23252"/>
        <dbReference type="Rhea" id="RHEA-COMP:10698"/>
        <dbReference type="Rhea" id="RHEA-COMP:10700"/>
        <dbReference type="ChEBI" id="CHEBI:15377"/>
        <dbReference type="ChEBI" id="CHEBI:29950"/>
        <dbReference type="ChEBI" id="CHEBI:50058"/>
        <dbReference type="ChEBI" id="CHEBI:57930"/>
        <dbReference type="ChEBI" id="CHEBI:73316"/>
        <dbReference type="EC" id="1.17.4.1"/>
    </reaction>
</comment>
<dbReference type="GO" id="GO:0050897">
    <property type="term" value="F:cobalt ion binding"/>
    <property type="evidence" value="ECO:0007669"/>
    <property type="project" value="InterPro"/>
</dbReference>
<evidence type="ECO:0000259" key="14">
    <source>
        <dbReference type="Pfam" id="PF02867"/>
    </source>
</evidence>
<evidence type="ECO:0000256" key="13">
    <source>
        <dbReference type="RuleBase" id="RU364064"/>
    </source>
</evidence>
<dbReference type="RefSeq" id="WP_165113460.1">
    <property type="nucleotide sequence ID" value="NZ_JAAKZG010000001.1"/>
</dbReference>
<evidence type="ECO:0000313" key="18">
    <source>
        <dbReference type="Proteomes" id="UP000481252"/>
    </source>
</evidence>
<evidence type="ECO:0000313" key="17">
    <source>
        <dbReference type="EMBL" id="NGN39700.1"/>
    </source>
</evidence>
<evidence type="ECO:0000256" key="6">
    <source>
        <dbReference type="ARBA" id="ARBA00022634"/>
    </source>
</evidence>
<evidence type="ECO:0000259" key="15">
    <source>
        <dbReference type="Pfam" id="PF08471"/>
    </source>
</evidence>
<comment type="cofactor">
    <cofactor evidence="1 13">
        <name>adenosylcob(III)alamin</name>
        <dbReference type="ChEBI" id="CHEBI:18408"/>
    </cofactor>
</comment>
<comment type="function">
    <text evidence="11 13">Catalyzes the reduction of ribonucleotides to deoxyribonucleotides. May function to provide a pool of deoxyribonucleotide precursors for DNA repair during oxygen limitation and/or for immediate growth after restoration of oxygen.</text>
</comment>
<keyword evidence="8 13" id="KW-0560">Oxidoreductase</keyword>
<keyword evidence="7 13" id="KW-0547">Nucleotide-binding</keyword>
<dbReference type="NCBIfam" id="NF005736">
    <property type="entry name" value="PRK07562.1"/>
    <property type="match status" value="1"/>
</dbReference>
<evidence type="ECO:0000256" key="8">
    <source>
        <dbReference type="ARBA" id="ARBA00023002"/>
    </source>
</evidence>
<gene>
    <name evidence="17" type="ORF">G6N74_01340</name>
</gene>
<dbReference type="GO" id="GO:0004748">
    <property type="term" value="F:ribonucleoside-diphosphate reductase activity, thioredoxin disulfide as acceptor"/>
    <property type="evidence" value="ECO:0007669"/>
    <property type="project" value="UniProtKB-EC"/>
</dbReference>
<keyword evidence="5 13" id="KW-0846">Cobalamin</keyword>
<name>A0A7C9R451_9HYPH</name>
<dbReference type="CDD" id="cd02888">
    <property type="entry name" value="RNR_II_dimer"/>
    <property type="match status" value="1"/>
</dbReference>
<dbReference type="SUPFAM" id="SSF51998">
    <property type="entry name" value="PFL-like glycyl radical enzymes"/>
    <property type="match status" value="1"/>
</dbReference>
<keyword evidence="18" id="KW-1185">Reference proteome</keyword>
<dbReference type="GO" id="GO:0000166">
    <property type="term" value="F:nucleotide binding"/>
    <property type="evidence" value="ECO:0007669"/>
    <property type="project" value="UniProtKB-KW"/>
</dbReference>
<dbReference type="AlphaFoldDB" id="A0A7C9R451"/>
<dbReference type="InterPro" id="IPR000788">
    <property type="entry name" value="RNR_lg_C"/>
</dbReference>
<dbReference type="Gene3D" id="3.20.70.20">
    <property type="match status" value="3"/>
</dbReference>
<feature type="domain" description="Ribonucleotide reductase large subunit C-terminal" evidence="14">
    <location>
        <begin position="817"/>
        <end position="922"/>
    </location>
</feature>
<evidence type="ECO:0000256" key="3">
    <source>
        <dbReference type="ARBA" id="ARBA00012274"/>
    </source>
</evidence>
<dbReference type="Proteomes" id="UP000481252">
    <property type="component" value="Unassembled WGS sequence"/>
</dbReference>
<dbReference type="Pfam" id="PF08471">
    <property type="entry name" value="Ribonuc_red_2_N"/>
    <property type="match status" value="1"/>
</dbReference>
<keyword evidence="9" id="KW-1015">Disulfide bond</keyword>
<dbReference type="PANTHER" id="PTHR43371:SF1">
    <property type="entry name" value="RIBONUCLEOSIDE-DIPHOSPHATE REDUCTASE"/>
    <property type="match status" value="1"/>
</dbReference>
<dbReference type="NCBIfam" id="TIGR02504">
    <property type="entry name" value="NrdJ_Z"/>
    <property type="match status" value="1"/>
</dbReference>
<keyword evidence="6 13" id="KW-0237">DNA synthesis</keyword>
<dbReference type="SUPFAM" id="SSF75625">
    <property type="entry name" value="YebC-like"/>
    <property type="match status" value="1"/>
</dbReference>
<evidence type="ECO:0000256" key="7">
    <source>
        <dbReference type="ARBA" id="ARBA00022741"/>
    </source>
</evidence>
<evidence type="ECO:0000256" key="12">
    <source>
        <dbReference type="ARBA" id="ARBA00047754"/>
    </source>
</evidence>
<evidence type="ECO:0000256" key="9">
    <source>
        <dbReference type="ARBA" id="ARBA00023157"/>
    </source>
</evidence>
<dbReference type="FunFam" id="3.20.70.20:FF:000017">
    <property type="entry name" value="Vitamin B12-dependent ribonucleotide reductase"/>
    <property type="match status" value="1"/>
</dbReference>
<evidence type="ECO:0000256" key="5">
    <source>
        <dbReference type="ARBA" id="ARBA00022628"/>
    </source>
</evidence>
<dbReference type="InterPro" id="IPR050862">
    <property type="entry name" value="RdRp_reductase_class-2"/>
</dbReference>
<accession>A0A7C9R451</accession>
<dbReference type="InterPro" id="IPR013344">
    <property type="entry name" value="RNR_NrdJ/NrdZ"/>
</dbReference>
<evidence type="ECO:0000256" key="10">
    <source>
        <dbReference type="ARBA" id="ARBA00023285"/>
    </source>
</evidence>
<keyword evidence="10 13" id="KW-0170">Cobalt</keyword>
<dbReference type="GO" id="GO:0071897">
    <property type="term" value="P:DNA biosynthetic process"/>
    <property type="evidence" value="ECO:0007669"/>
    <property type="project" value="UniProtKB-KW"/>
</dbReference>
<evidence type="ECO:0000256" key="1">
    <source>
        <dbReference type="ARBA" id="ARBA00001922"/>
    </source>
</evidence>
<dbReference type="PANTHER" id="PTHR43371">
    <property type="entry name" value="VITAMIN B12-DEPENDENT RIBONUCLEOTIDE REDUCTASE"/>
    <property type="match status" value="1"/>
</dbReference>
<sequence>MRIERRFTKDGQSAYAEIEFRKALSEIKNPDGSVVFRLDNIDVPAQFSQVAADILAQKYFRKAGVPARLKKVEENDVPSFLWRSVPDEAALAALPADERYGSEIDARQVFDRLAGTWTYWGWKGGYFKSEDDARAFKDELSYMLATQRVAPNSPQWFNTGLHWAYGIDGPGQGHFYVDPFTGKLTKSKSAYEHPQPHACFIQSVADDLVNEGGIMDLWVREARLFKYGSGTGSNFSMLRGEGEKLSGGGKSSGLMSFLKIGDRAAGAIKSGGTTRRAAKMVVVDADHPDIEAYIDWKVNEEQKVASLVTGSKIVRNHLSAIMKACINCEADNGDCFDPLKNPALKREIKAAKKNSVPENYVKRVIQFAKQGYKSIDFKTYDTDWDSEAYLTVSGQNSNNSVSLKDDFLRAVETDGDWNLTARKDGRVMKTLKARDLWEKIGHAAWASADPGLHFNTTMNDWHTSPAAGPIRGSNPCSEYMFLDDTACNLASINLLPYRNTGREPGSRPEEIGTIDIAAYEHTVRLWTMVLEISVMMAQFPSKEIAKLSYEYRTLGLGYANIGGLLMTSGIPYDSDEGRAIGAALTAIMTGVAYATSAEMASELGAFADYDRNAANMLRVMRNHRRAAYGDKDGYEKLAVNPVPLVASDLKQQELVTHARAAWDRAIELGEEHGYRNAQATVIAPTGTIGLVMDCDTTGIEPDFALVKFKKLAGGGYFKIINRAVPEALRTLGYTESQIAEIEAYAVGHGNLNQAPGVNPGSLRAKGFPDDKIAALNAALKQAFDIKFVFNQWTLGADWVKETFGFTDEQLNDFSFEILPALGFSKKEIEAANIHICGAMTLEGAPFLKDEHLPVFDCANPCGKIGKRYLSVESHIRMMAAAQPFISGAISKTINMPNEATVEDCKEAYMLSWKLALKANALYRDGSKLSQPLNASLLADDEEDEDDVIEALLAAPAAAQAVTITEKIVERVVERLYRDREKLPNRRKGYTQKAVVGGHKVYLRTGEFDDGRLGEIFIDMHKEGAAFRAMMNNFAIAISLGLQYGVPLDEYVEAFTFTKFEPAGMVVGNDAIKNATSILDYVFRELAVSYLDRGDLAHVDTSDFSNTSLGRGISEGRAQAVSKGLTRGAPLKVVSGIGSADPKGFAGTPASQPAKVAPTAYSGSNVRALATSSATVTALKPVMAELREEATAFKRDYEERAKELAEEAAVEDTSPAAALFTEAAANEVTDAKAKAADRRMKSMLQGYTGNSCSECQNFTMVRNGTCEKCDTCGATSGCS</sequence>
<dbReference type="EC" id="1.17.4.1" evidence="3 13"/>
<dbReference type="InterPro" id="IPR013678">
    <property type="entry name" value="RNR_2_N"/>
</dbReference>
<evidence type="ECO:0000256" key="11">
    <source>
        <dbReference type="ARBA" id="ARBA00025437"/>
    </source>
</evidence>
<comment type="similarity">
    <text evidence="2 13">Belongs to the ribonucleoside diphosphate reductase class-2 family.</text>
</comment>
<dbReference type="InterPro" id="IPR024434">
    <property type="entry name" value="TSCPD_dom"/>
</dbReference>
<dbReference type="GO" id="GO:0031419">
    <property type="term" value="F:cobalamin binding"/>
    <property type="evidence" value="ECO:0007669"/>
    <property type="project" value="UniProtKB-KW"/>
</dbReference>
<dbReference type="FunFam" id="3.20.70.20:FF:000016">
    <property type="entry name" value="Vitamin B12-dependent ribonucleotide reductase"/>
    <property type="match status" value="1"/>
</dbReference>
<dbReference type="Pfam" id="PF12637">
    <property type="entry name" value="TSCPD"/>
    <property type="match status" value="1"/>
</dbReference>
<dbReference type="Pfam" id="PF02867">
    <property type="entry name" value="Ribonuc_red_lgC"/>
    <property type="match status" value="2"/>
</dbReference>
<reference evidence="17 18" key="1">
    <citation type="submission" date="2020-02" db="EMBL/GenBank/DDBJ databases">
        <title>Genome sequence of the type strain CGMCC 1.15528 of Mesorhizobium zhangyense.</title>
        <authorList>
            <person name="Gao J."/>
            <person name="Sun J."/>
        </authorList>
    </citation>
    <scope>NUCLEOTIDE SEQUENCE [LARGE SCALE GENOMIC DNA]</scope>
    <source>
        <strain evidence="17 18">CGMCC 1.15528</strain>
    </source>
</reference>
<evidence type="ECO:0000259" key="16">
    <source>
        <dbReference type="Pfam" id="PF12637"/>
    </source>
</evidence>
<comment type="caution">
    <text evidence="17">The sequence shown here is derived from an EMBL/GenBank/DDBJ whole genome shotgun (WGS) entry which is preliminary data.</text>
</comment>
<feature type="domain" description="Ribonucleotide reductase class II vitamin B12-dependent N-terminal" evidence="15">
    <location>
        <begin position="22"/>
        <end position="147"/>
    </location>
</feature>
<proteinExistence type="inferred from homology"/>
<feature type="domain" description="Ribonucleotide reductase large subunit C-terminal" evidence="14">
    <location>
        <begin position="198"/>
        <end position="742"/>
    </location>
</feature>
<protein>
    <recommendedName>
        <fullName evidence="4 13">Vitamin B12-dependent ribonucleotide reductase</fullName>
        <ecNumber evidence="3 13">1.17.4.1</ecNumber>
    </recommendedName>
</protein>
<feature type="domain" description="TSCPD" evidence="16">
    <location>
        <begin position="982"/>
        <end position="1086"/>
    </location>
</feature>
<evidence type="ECO:0000256" key="4">
    <source>
        <dbReference type="ARBA" id="ARBA00014409"/>
    </source>
</evidence>
<organism evidence="17 18">
    <name type="scientific">Mesorhizobium zhangyense</name>
    <dbReference type="NCBI Taxonomy" id="1776730"/>
    <lineage>
        <taxon>Bacteria</taxon>
        <taxon>Pseudomonadati</taxon>
        <taxon>Pseudomonadota</taxon>
        <taxon>Alphaproteobacteria</taxon>
        <taxon>Hyphomicrobiales</taxon>
        <taxon>Phyllobacteriaceae</taxon>
        <taxon>Mesorhizobium</taxon>
    </lineage>
</organism>
<dbReference type="InterPro" id="IPR029072">
    <property type="entry name" value="YebC-like"/>
</dbReference>
<dbReference type="EMBL" id="JAAKZG010000001">
    <property type="protein sequence ID" value="NGN39700.1"/>
    <property type="molecule type" value="Genomic_DNA"/>
</dbReference>
<evidence type="ECO:0000256" key="2">
    <source>
        <dbReference type="ARBA" id="ARBA00007405"/>
    </source>
</evidence>